<evidence type="ECO:0000313" key="2">
    <source>
        <dbReference type="EMBL" id="EEC03616.1"/>
    </source>
</evidence>
<feature type="non-terminal residue" evidence="2">
    <location>
        <position position="1"/>
    </location>
</feature>
<dbReference type="EnsemblMetazoa" id="ISCW001918-RA">
    <property type="protein sequence ID" value="ISCW001918-PA"/>
    <property type="gene ID" value="ISCW001918"/>
</dbReference>
<dbReference type="AlphaFoldDB" id="B7PAJ4"/>
<feature type="non-terminal residue" evidence="2">
    <location>
        <position position="67"/>
    </location>
</feature>
<protein>
    <recommendedName>
        <fullName evidence="1">Ig-like domain-containing protein</fullName>
    </recommendedName>
</protein>
<dbReference type="PANTHER" id="PTHR23279">
    <property type="entry name" value="DEFECTIVE PROBOSCIS EXTENSION RESPONSE DPR -RELATED"/>
    <property type="match status" value="1"/>
</dbReference>
<evidence type="ECO:0000313" key="3">
    <source>
        <dbReference type="EnsemblMetazoa" id="ISCW001918-PA"/>
    </source>
</evidence>
<dbReference type="PaxDb" id="6945-B7PAJ4"/>
<keyword evidence="4" id="KW-1185">Reference proteome</keyword>
<dbReference type="InterPro" id="IPR013783">
    <property type="entry name" value="Ig-like_fold"/>
</dbReference>
<dbReference type="VEuPathDB" id="VectorBase:ISCW001918"/>
<gene>
    <name evidence="2" type="ORF">IscW_ISCW001918</name>
</gene>
<accession>B7PAJ4</accession>
<dbReference type="InterPro" id="IPR036179">
    <property type="entry name" value="Ig-like_dom_sf"/>
</dbReference>
<dbReference type="VEuPathDB" id="VectorBase:ISCI001918"/>
<sequence>VTWIRRKDLHVLTVGMDTYIGDPRFQAIHLERSNDWALQIRYAQLTDQGLYECQVRPPLPPPNPYFT</sequence>
<reference evidence="2 4" key="1">
    <citation type="submission" date="2008-03" db="EMBL/GenBank/DDBJ databases">
        <title>Annotation of Ixodes scapularis.</title>
        <authorList>
            <consortium name="Ixodes scapularis Genome Project Consortium"/>
            <person name="Caler E."/>
            <person name="Hannick L.I."/>
            <person name="Bidwell S."/>
            <person name="Joardar V."/>
            <person name="Thiagarajan M."/>
            <person name="Amedeo P."/>
            <person name="Galinsky K.J."/>
            <person name="Schobel S."/>
            <person name="Inman J."/>
            <person name="Hostetler J."/>
            <person name="Miller J."/>
            <person name="Hammond M."/>
            <person name="Megy K."/>
            <person name="Lawson D."/>
            <person name="Kodira C."/>
            <person name="Sutton G."/>
            <person name="Meyer J."/>
            <person name="Hill C.A."/>
            <person name="Birren B."/>
            <person name="Nene V."/>
            <person name="Collins F."/>
            <person name="Alarcon-Chaidez F."/>
            <person name="Wikel S."/>
            <person name="Strausberg R."/>
        </authorList>
    </citation>
    <scope>NUCLEOTIDE SEQUENCE [LARGE SCALE GENOMIC DNA]</scope>
    <source>
        <strain evidence="4">Wikel</strain>
        <strain evidence="2">Wikel colony</strain>
    </source>
</reference>
<dbReference type="EMBL" id="ABJB010723825">
    <property type="status" value="NOT_ANNOTATED_CDS"/>
    <property type="molecule type" value="Genomic_DNA"/>
</dbReference>
<evidence type="ECO:0000259" key="1">
    <source>
        <dbReference type="PROSITE" id="PS50835"/>
    </source>
</evidence>
<dbReference type="InParanoid" id="B7PAJ4"/>
<dbReference type="PANTHER" id="PTHR23279:SF46">
    <property type="entry name" value="DEFECTIVE PROBOSCIS EXTENSION RESPONSE 10, ISOFORM A-RELATED"/>
    <property type="match status" value="1"/>
</dbReference>
<dbReference type="PROSITE" id="PS50835">
    <property type="entry name" value="IG_LIKE"/>
    <property type="match status" value="1"/>
</dbReference>
<dbReference type="Gene3D" id="2.60.40.10">
    <property type="entry name" value="Immunoglobulins"/>
    <property type="match status" value="1"/>
</dbReference>
<dbReference type="Proteomes" id="UP000001555">
    <property type="component" value="Unassembled WGS sequence"/>
</dbReference>
<dbReference type="SUPFAM" id="SSF48726">
    <property type="entry name" value="Immunoglobulin"/>
    <property type="match status" value="1"/>
</dbReference>
<name>B7PAJ4_IXOSC</name>
<feature type="domain" description="Ig-like" evidence="1">
    <location>
        <begin position="1"/>
        <end position="55"/>
    </location>
</feature>
<proteinExistence type="predicted"/>
<organism>
    <name type="scientific">Ixodes scapularis</name>
    <name type="common">Black-legged tick</name>
    <name type="synonym">Deer tick</name>
    <dbReference type="NCBI Taxonomy" id="6945"/>
    <lineage>
        <taxon>Eukaryota</taxon>
        <taxon>Metazoa</taxon>
        <taxon>Ecdysozoa</taxon>
        <taxon>Arthropoda</taxon>
        <taxon>Chelicerata</taxon>
        <taxon>Arachnida</taxon>
        <taxon>Acari</taxon>
        <taxon>Parasitiformes</taxon>
        <taxon>Ixodida</taxon>
        <taxon>Ixodoidea</taxon>
        <taxon>Ixodidae</taxon>
        <taxon>Ixodinae</taxon>
        <taxon>Ixodes</taxon>
    </lineage>
</organism>
<dbReference type="HOGENOM" id="CLU_168504_2_0_1"/>
<dbReference type="FunFam" id="2.60.40.10:FF:004831">
    <property type="match status" value="1"/>
</dbReference>
<dbReference type="InterPro" id="IPR037448">
    <property type="entry name" value="Zig-8"/>
</dbReference>
<dbReference type="InterPro" id="IPR007110">
    <property type="entry name" value="Ig-like_dom"/>
</dbReference>
<evidence type="ECO:0000313" key="4">
    <source>
        <dbReference type="Proteomes" id="UP000001555"/>
    </source>
</evidence>
<reference evidence="3" key="2">
    <citation type="submission" date="2020-05" db="UniProtKB">
        <authorList>
            <consortium name="EnsemblMetazoa"/>
        </authorList>
    </citation>
    <scope>IDENTIFICATION</scope>
    <source>
        <strain evidence="3">wikel</strain>
    </source>
</reference>
<dbReference type="EMBL" id="DS671629">
    <property type="protein sequence ID" value="EEC03616.1"/>
    <property type="molecule type" value="Genomic_DNA"/>
</dbReference>